<dbReference type="SMART" id="SM00487">
    <property type="entry name" value="DEXDc"/>
    <property type="match status" value="1"/>
</dbReference>
<dbReference type="InterPro" id="IPR001650">
    <property type="entry name" value="Helicase_C-like"/>
</dbReference>
<evidence type="ECO:0000256" key="2">
    <source>
        <dbReference type="ARBA" id="ARBA00022840"/>
    </source>
</evidence>
<feature type="domain" description="Helicase ATP-binding" evidence="3">
    <location>
        <begin position="19"/>
        <end position="204"/>
    </location>
</feature>
<dbReference type="SMART" id="SM00490">
    <property type="entry name" value="HELICc"/>
    <property type="match status" value="1"/>
</dbReference>
<dbReference type="GO" id="GO:0005524">
    <property type="term" value="F:ATP binding"/>
    <property type="evidence" value="ECO:0007669"/>
    <property type="project" value="UniProtKB-KW"/>
</dbReference>
<dbReference type="eggNOG" id="KOG0354">
    <property type="taxonomic scope" value="Eukaryota"/>
</dbReference>
<sequence>MTIMPPPHALRKYQCAVLGAISAHDGNILFTLETGAGKTRILFETYLRKRDAMTASSGSHTLAVFIAPKQALVSHQRQQFLDMAHQQGVNLVTDEVVGGKLPIHDVHRNDVLFVTPVRLLALIDGGFVDLGRVALVLVDEAHHAAKDHPYTHVCRRICDHNMAVRRQSVAPGERGPIAIVGCSATLVQGKTGSATHHYETVQAALGELCRILDNARIVAVTPETTRADVVEELDVVVPDATVSCFHFPNVRGMAPFCNLFRTIWAMLQAEIQSLRDAFHIEWATIDKKHVELFRLSLNPACQALDHVAQFPVASIESFIGFCGGRLNELLMQHRLASAAGIDMGESDDSDSLGAARVDLVTSLLTINDMKQLIDTLARVDKLGHAAVTLLEFGPACAVDCLMADDALTDVFTDTSGIVDMYSRLQQHKDAVAPKLAAIFELVEQHLDPTSARAVNKGIVFVRRRHLARQLANVLNRRFEHLHTAYFVGSNAKRGTAGGKRIKSSADMLDRFRTGNGRLLVCTSVAEEGIDVPLCSLVIQGDPTVLTTTTLTQIKIR</sequence>
<keyword evidence="6" id="KW-1185">Reference proteome</keyword>
<dbReference type="InterPro" id="IPR051363">
    <property type="entry name" value="RLR_Helicase"/>
</dbReference>
<evidence type="ECO:0000313" key="5">
    <source>
        <dbReference type="EMBL" id="KNE61108.1"/>
    </source>
</evidence>
<dbReference type="STRING" id="578462.A0A0L0SEZ2"/>
<dbReference type="Pfam" id="PF00270">
    <property type="entry name" value="DEAD"/>
    <property type="match status" value="1"/>
</dbReference>
<dbReference type="GO" id="GO:0003676">
    <property type="term" value="F:nucleic acid binding"/>
    <property type="evidence" value="ECO:0007669"/>
    <property type="project" value="InterPro"/>
</dbReference>
<proteinExistence type="predicted"/>
<evidence type="ECO:0008006" key="7">
    <source>
        <dbReference type="Google" id="ProtNLM"/>
    </source>
</evidence>
<gene>
    <name evidence="5" type="ORF">AMAG_18742</name>
</gene>
<evidence type="ECO:0000259" key="3">
    <source>
        <dbReference type="PROSITE" id="PS51192"/>
    </source>
</evidence>
<accession>A0A0L0SEZ2</accession>
<reference evidence="6" key="2">
    <citation type="submission" date="2009-11" db="EMBL/GenBank/DDBJ databases">
        <title>The Genome Sequence of Allomyces macrogynus strain ATCC 38327.</title>
        <authorList>
            <consortium name="The Broad Institute Genome Sequencing Platform"/>
            <person name="Russ C."/>
            <person name="Cuomo C."/>
            <person name="Shea T."/>
            <person name="Young S.K."/>
            <person name="Zeng Q."/>
            <person name="Koehrsen M."/>
            <person name="Haas B."/>
            <person name="Borodovsky M."/>
            <person name="Guigo R."/>
            <person name="Alvarado L."/>
            <person name="Berlin A."/>
            <person name="Borenstein D."/>
            <person name="Chen Z."/>
            <person name="Engels R."/>
            <person name="Freedman E."/>
            <person name="Gellesch M."/>
            <person name="Goldberg J."/>
            <person name="Griggs A."/>
            <person name="Gujja S."/>
            <person name="Heiman D."/>
            <person name="Hepburn T."/>
            <person name="Howarth C."/>
            <person name="Jen D."/>
            <person name="Larson L."/>
            <person name="Lewis B."/>
            <person name="Mehta T."/>
            <person name="Park D."/>
            <person name="Pearson M."/>
            <person name="Roberts A."/>
            <person name="Saif S."/>
            <person name="Shenoy N."/>
            <person name="Sisk P."/>
            <person name="Stolte C."/>
            <person name="Sykes S."/>
            <person name="Walk T."/>
            <person name="White J."/>
            <person name="Yandava C."/>
            <person name="Burger G."/>
            <person name="Gray M.W."/>
            <person name="Holland P.W.H."/>
            <person name="King N."/>
            <person name="Lang F.B.F."/>
            <person name="Roger A.J."/>
            <person name="Ruiz-Trillo I."/>
            <person name="Lander E."/>
            <person name="Nusbaum C."/>
        </authorList>
    </citation>
    <scope>NUCLEOTIDE SEQUENCE [LARGE SCALE GENOMIC DNA]</scope>
    <source>
        <strain evidence="6">ATCC 38327</strain>
    </source>
</reference>
<dbReference type="OrthoDB" id="416741at2759"/>
<dbReference type="Gene3D" id="3.40.50.300">
    <property type="entry name" value="P-loop containing nucleotide triphosphate hydrolases"/>
    <property type="match status" value="2"/>
</dbReference>
<protein>
    <recommendedName>
        <fullName evidence="7">Helicase ATP-binding domain-containing protein</fullName>
    </recommendedName>
</protein>
<feature type="domain" description="Helicase C-terminal" evidence="4">
    <location>
        <begin position="441"/>
        <end position="556"/>
    </location>
</feature>
<dbReference type="PANTHER" id="PTHR14074:SF16">
    <property type="entry name" value="ANTIVIRAL INNATE IMMUNE RESPONSE RECEPTOR RIG-I"/>
    <property type="match status" value="1"/>
</dbReference>
<dbReference type="PANTHER" id="PTHR14074">
    <property type="entry name" value="HELICASE WITH DEATH DOMAIN-RELATED"/>
    <property type="match status" value="1"/>
</dbReference>
<keyword evidence="1" id="KW-0547">Nucleotide-binding</keyword>
<dbReference type="AlphaFoldDB" id="A0A0L0SEZ2"/>
<dbReference type="Pfam" id="PF00271">
    <property type="entry name" value="Helicase_C"/>
    <property type="match status" value="1"/>
</dbReference>
<dbReference type="GO" id="GO:0005737">
    <property type="term" value="C:cytoplasm"/>
    <property type="evidence" value="ECO:0007669"/>
    <property type="project" value="TreeGrafter"/>
</dbReference>
<evidence type="ECO:0000313" key="6">
    <source>
        <dbReference type="Proteomes" id="UP000054350"/>
    </source>
</evidence>
<dbReference type="SUPFAM" id="SSF52540">
    <property type="entry name" value="P-loop containing nucleoside triphosphate hydrolases"/>
    <property type="match status" value="1"/>
</dbReference>
<dbReference type="InterPro" id="IPR011545">
    <property type="entry name" value="DEAD/DEAH_box_helicase_dom"/>
</dbReference>
<evidence type="ECO:0000259" key="4">
    <source>
        <dbReference type="PROSITE" id="PS51194"/>
    </source>
</evidence>
<name>A0A0L0SEZ2_ALLM3</name>
<dbReference type="VEuPathDB" id="FungiDB:AMAG_18742"/>
<dbReference type="InterPro" id="IPR014001">
    <property type="entry name" value="Helicase_ATP-bd"/>
</dbReference>
<keyword evidence="2" id="KW-0067">ATP-binding</keyword>
<organism evidence="5 6">
    <name type="scientific">Allomyces macrogynus (strain ATCC 38327)</name>
    <name type="common">Allomyces javanicus var. macrogynus</name>
    <dbReference type="NCBI Taxonomy" id="578462"/>
    <lineage>
        <taxon>Eukaryota</taxon>
        <taxon>Fungi</taxon>
        <taxon>Fungi incertae sedis</taxon>
        <taxon>Blastocladiomycota</taxon>
        <taxon>Blastocladiomycetes</taxon>
        <taxon>Blastocladiales</taxon>
        <taxon>Blastocladiaceae</taxon>
        <taxon>Allomyces</taxon>
    </lineage>
</organism>
<dbReference type="EMBL" id="GG745337">
    <property type="protein sequence ID" value="KNE61108.1"/>
    <property type="molecule type" value="Genomic_DNA"/>
</dbReference>
<evidence type="ECO:0000256" key="1">
    <source>
        <dbReference type="ARBA" id="ARBA00022741"/>
    </source>
</evidence>
<reference evidence="5 6" key="1">
    <citation type="submission" date="2009-11" db="EMBL/GenBank/DDBJ databases">
        <title>Annotation of Allomyces macrogynus ATCC 38327.</title>
        <authorList>
            <consortium name="The Broad Institute Genome Sequencing Platform"/>
            <person name="Russ C."/>
            <person name="Cuomo C."/>
            <person name="Burger G."/>
            <person name="Gray M.W."/>
            <person name="Holland P.W.H."/>
            <person name="King N."/>
            <person name="Lang F.B.F."/>
            <person name="Roger A.J."/>
            <person name="Ruiz-Trillo I."/>
            <person name="Young S.K."/>
            <person name="Zeng Q."/>
            <person name="Gargeya S."/>
            <person name="Fitzgerald M."/>
            <person name="Haas B."/>
            <person name="Abouelleil A."/>
            <person name="Alvarado L."/>
            <person name="Arachchi H.M."/>
            <person name="Berlin A."/>
            <person name="Chapman S.B."/>
            <person name="Gearin G."/>
            <person name="Goldberg J."/>
            <person name="Griggs A."/>
            <person name="Gujja S."/>
            <person name="Hansen M."/>
            <person name="Heiman D."/>
            <person name="Howarth C."/>
            <person name="Larimer J."/>
            <person name="Lui A."/>
            <person name="MacDonald P.J.P."/>
            <person name="McCowen C."/>
            <person name="Montmayeur A."/>
            <person name="Murphy C."/>
            <person name="Neiman D."/>
            <person name="Pearson M."/>
            <person name="Priest M."/>
            <person name="Roberts A."/>
            <person name="Saif S."/>
            <person name="Shea T."/>
            <person name="Sisk P."/>
            <person name="Stolte C."/>
            <person name="Sykes S."/>
            <person name="Wortman J."/>
            <person name="Nusbaum C."/>
            <person name="Birren B."/>
        </authorList>
    </citation>
    <scope>NUCLEOTIDE SEQUENCE [LARGE SCALE GENOMIC DNA]</scope>
    <source>
        <strain evidence="5 6">ATCC 38327</strain>
    </source>
</reference>
<dbReference type="Proteomes" id="UP000054350">
    <property type="component" value="Unassembled WGS sequence"/>
</dbReference>
<dbReference type="PROSITE" id="PS51194">
    <property type="entry name" value="HELICASE_CTER"/>
    <property type="match status" value="1"/>
</dbReference>
<dbReference type="InterPro" id="IPR027417">
    <property type="entry name" value="P-loop_NTPase"/>
</dbReference>
<dbReference type="PROSITE" id="PS51192">
    <property type="entry name" value="HELICASE_ATP_BIND_1"/>
    <property type="match status" value="1"/>
</dbReference>